<evidence type="ECO:0000256" key="2">
    <source>
        <dbReference type="SAM" id="MobiDB-lite"/>
    </source>
</evidence>
<evidence type="ECO:0000313" key="3">
    <source>
        <dbReference type="EMBL" id="KAK0179291.1"/>
    </source>
</evidence>
<keyword evidence="4" id="KW-1185">Reference proteome</keyword>
<dbReference type="InterPro" id="IPR036691">
    <property type="entry name" value="Endo/exonu/phosph_ase_sf"/>
</dbReference>
<comment type="caution">
    <text evidence="3">The sequence shown here is derived from an EMBL/GenBank/DDBJ whole genome shotgun (WGS) entry which is preliminary data.</text>
</comment>
<evidence type="ECO:0000313" key="4">
    <source>
        <dbReference type="Proteomes" id="UP001168972"/>
    </source>
</evidence>
<dbReference type="Proteomes" id="UP001168972">
    <property type="component" value="Unassembled WGS sequence"/>
</dbReference>
<protein>
    <recommendedName>
        <fullName evidence="5">Endonuclease/exonuclease/phosphatase domain-containing protein</fullName>
    </recommendedName>
</protein>
<organism evidence="3 4">
    <name type="scientific">Microctonus hyperodae</name>
    <name type="common">Parasitoid wasp</name>
    <dbReference type="NCBI Taxonomy" id="165561"/>
    <lineage>
        <taxon>Eukaryota</taxon>
        <taxon>Metazoa</taxon>
        <taxon>Ecdysozoa</taxon>
        <taxon>Arthropoda</taxon>
        <taxon>Hexapoda</taxon>
        <taxon>Insecta</taxon>
        <taxon>Pterygota</taxon>
        <taxon>Neoptera</taxon>
        <taxon>Endopterygota</taxon>
        <taxon>Hymenoptera</taxon>
        <taxon>Apocrita</taxon>
        <taxon>Ichneumonoidea</taxon>
        <taxon>Braconidae</taxon>
        <taxon>Euphorinae</taxon>
        <taxon>Microctonus</taxon>
    </lineage>
</organism>
<name>A0AA39KZE2_MICHY</name>
<proteinExistence type="predicted"/>
<dbReference type="AlphaFoldDB" id="A0AA39KZE2"/>
<evidence type="ECO:0000256" key="1">
    <source>
        <dbReference type="SAM" id="Coils"/>
    </source>
</evidence>
<sequence>MNVIVNNKKREYQRRYREQNREKLKQREVERRKRIRYSLSIAGSSTSSNTNRIESNNEEIIALISHCSSGLKGVQSLCIQKNEQTKEKNPLQRKREYQQRYREQNREKLKQREVERRRRLKNTEIITDLSTSSNIKFTEMINEISTNSRNVTGLENMLHLFVEASQQNERDESNANGTKITNNYSKLRCYKFVHKYFNDKFKNNKFGHDFSIYDRLWFEKHLEKPFALGNIINKITDVQNVDALKICSISKSALDKNKIHNFLLLTETWFPADESVVDDLPNFNCVVKFKRQDIRDAIVAIYQNNNISNITTLNMDLTIQNATEVSVSQTSIGDLCSSHVILKDGRELVMVVVYISPNKKMNDIISYLHERLFSYSHRGAMIFKTNKHKLPLILAGDFNVNFSNDESMPLTTFLQEEFQLQINNNYPRKHTTSYHRPIVTVIPSKTTSNITITEVPD</sequence>
<feature type="region of interest" description="Disordered" evidence="2">
    <location>
        <begin position="84"/>
        <end position="114"/>
    </location>
</feature>
<keyword evidence="1" id="KW-0175">Coiled coil</keyword>
<reference evidence="3" key="1">
    <citation type="journal article" date="2023" name="bioRxiv">
        <title>Scaffold-level genome assemblies of two parasitoid biocontrol wasps reveal the parthenogenesis mechanism and an associated novel virus.</title>
        <authorList>
            <person name="Inwood S."/>
            <person name="Skelly J."/>
            <person name="Guhlin J."/>
            <person name="Harrop T."/>
            <person name="Goldson S."/>
            <person name="Dearden P."/>
        </authorList>
    </citation>
    <scope>NUCLEOTIDE SEQUENCE</scope>
    <source>
        <strain evidence="3">Lincoln</strain>
        <tissue evidence="3">Whole body</tissue>
    </source>
</reference>
<dbReference type="EMBL" id="JAQQBR010000003">
    <property type="protein sequence ID" value="KAK0179291.1"/>
    <property type="molecule type" value="Genomic_DNA"/>
</dbReference>
<feature type="coiled-coil region" evidence="1">
    <location>
        <begin position="2"/>
        <end position="29"/>
    </location>
</feature>
<dbReference type="SUPFAM" id="SSF56219">
    <property type="entry name" value="DNase I-like"/>
    <property type="match status" value="1"/>
</dbReference>
<accession>A0AA39KZE2</accession>
<gene>
    <name evidence="3" type="ORF">PV327_005056</name>
</gene>
<evidence type="ECO:0008006" key="5">
    <source>
        <dbReference type="Google" id="ProtNLM"/>
    </source>
</evidence>
<reference evidence="3" key="2">
    <citation type="submission" date="2023-03" db="EMBL/GenBank/DDBJ databases">
        <authorList>
            <person name="Inwood S.N."/>
            <person name="Skelly J.G."/>
            <person name="Guhlin J."/>
            <person name="Harrop T.W.R."/>
            <person name="Goldson S.G."/>
            <person name="Dearden P.K."/>
        </authorList>
    </citation>
    <scope>NUCLEOTIDE SEQUENCE</scope>
    <source>
        <strain evidence="3">Lincoln</strain>
        <tissue evidence="3">Whole body</tissue>
    </source>
</reference>